<evidence type="ECO:0000256" key="5">
    <source>
        <dbReference type="ARBA" id="ARBA00022692"/>
    </source>
</evidence>
<evidence type="ECO:0000256" key="9">
    <source>
        <dbReference type="SAM" id="Phobius"/>
    </source>
</evidence>
<evidence type="ECO:0000256" key="8">
    <source>
        <dbReference type="RuleBase" id="RU003346"/>
    </source>
</evidence>
<dbReference type="PROSITE" id="PS00216">
    <property type="entry name" value="SUGAR_TRANSPORT_1"/>
    <property type="match status" value="1"/>
</dbReference>
<dbReference type="PROSITE" id="PS00217">
    <property type="entry name" value="SUGAR_TRANSPORT_2"/>
    <property type="match status" value="1"/>
</dbReference>
<feature type="transmembrane region" description="Helical" evidence="9">
    <location>
        <begin position="257"/>
        <end position="276"/>
    </location>
</feature>
<dbReference type="InterPro" id="IPR020846">
    <property type="entry name" value="MFS_dom"/>
</dbReference>
<feature type="transmembrane region" description="Helical" evidence="9">
    <location>
        <begin position="12"/>
        <end position="30"/>
    </location>
</feature>
<evidence type="ECO:0000256" key="3">
    <source>
        <dbReference type="ARBA" id="ARBA00022448"/>
    </source>
</evidence>
<keyword evidence="3 8" id="KW-0813">Transport</keyword>
<feature type="transmembrane region" description="Helical" evidence="9">
    <location>
        <begin position="50"/>
        <end position="71"/>
    </location>
</feature>
<dbReference type="KEGG" id="cac:CA_C1339"/>
<feature type="transmembrane region" description="Helical" evidence="9">
    <location>
        <begin position="327"/>
        <end position="345"/>
    </location>
</feature>
<dbReference type="HOGENOM" id="CLU_001265_30_5_9"/>
<gene>
    <name evidence="11" type="primary">araE</name>
    <name evidence="11" type="ordered locus">CA_C1339</name>
</gene>
<dbReference type="InterPro" id="IPR003663">
    <property type="entry name" value="Sugar/inositol_transpt"/>
</dbReference>
<evidence type="ECO:0000256" key="4">
    <source>
        <dbReference type="ARBA" id="ARBA00022475"/>
    </source>
</evidence>
<dbReference type="OrthoDB" id="9787026at2"/>
<feature type="transmembrane region" description="Helical" evidence="9">
    <location>
        <begin position="409"/>
        <end position="434"/>
    </location>
</feature>
<name>Q97JE7_CLOAB</name>
<comment type="subcellular location">
    <subcellularLocation>
        <location evidence="1">Cell membrane</location>
        <topology evidence="1">Multi-pass membrane protein</topology>
    </subcellularLocation>
</comment>
<dbReference type="STRING" id="272562.CA_C1339"/>
<dbReference type="PROSITE" id="PS50850">
    <property type="entry name" value="MFS"/>
    <property type="match status" value="1"/>
</dbReference>
<dbReference type="Proteomes" id="UP000000814">
    <property type="component" value="Chromosome"/>
</dbReference>
<proteinExistence type="inferred from homology"/>
<dbReference type="InterPro" id="IPR005829">
    <property type="entry name" value="Sugar_transporter_CS"/>
</dbReference>
<feature type="transmembrane region" description="Helical" evidence="9">
    <location>
        <begin position="296"/>
        <end position="315"/>
    </location>
</feature>
<dbReference type="InterPro" id="IPR036259">
    <property type="entry name" value="MFS_trans_sf"/>
</dbReference>
<feature type="transmembrane region" description="Helical" evidence="9">
    <location>
        <begin position="176"/>
        <end position="198"/>
    </location>
</feature>
<evidence type="ECO:0000256" key="6">
    <source>
        <dbReference type="ARBA" id="ARBA00022989"/>
    </source>
</evidence>
<keyword evidence="4" id="KW-1003">Cell membrane</keyword>
<evidence type="ECO:0000256" key="7">
    <source>
        <dbReference type="ARBA" id="ARBA00023136"/>
    </source>
</evidence>
<reference evidence="11 12" key="1">
    <citation type="journal article" date="2001" name="J. Bacteriol.">
        <title>Genome sequence and comparative analysis of the solvent-producing bacterium Clostridium acetobutylicum.</title>
        <authorList>
            <person name="Nolling J."/>
            <person name="Breton G."/>
            <person name="Omelchenko M.V."/>
            <person name="Makarova K.S."/>
            <person name="Zeng Q."/>
            <person name="Gibson R."/>
            <person name="Lee H.M."/>
            <person name="Dubois J."/>
            <person name="Qiu D."/>
            <person name="Hitti J."/>
            <person name="Wolf Y.I."/>
            <person name="Tatusov R.L."/>
            <person name="Sabathe F."/>
            <person name="Doucette-Stamm L."/>
            <person name="Soucaille P."/>
            <person name="Daly M.J."/>
            <person name="Bennett G.N."/>
            <person name="Koonin E.V."/>
            <person name="Smith D.R."/>
        </authorList>
    </citation>
    <scope>NUCLEOTIDE SEQUENCE [LARGE SCALE GENOMIC DNA]</scope>
    <source>
        <strain evidence="12">ATCC 824 / DSM 792 / JCM 1419 / LMG 5710 / VKM B-1787</strain>
    </source>
</reference>
<sequence>MGENNSHKHSLLFIVLISCAAGLGGLLYGYDTAVISGAIGFLKKLYNLSPAMQGFVISSIMVGGVLGVGFSGFLGDAIGRRKVLMLAAALFAISAVISSISTSAFMLIFARIVGGLGIGMASALSVTYITECAPPSIRGRLSSLYQLFTILGISITFFVNLGIVNMGSETWRVSTGWRYMLACGTVPAIVFLITLFFVPESPRFLVKSGNIKKAAAVLTKINGAEIAKQELDSISKSLATENDSSLGQLLQPGLRRALLIGIFLAIFNQAIGMNSITYYGPEIFQMIGFKNNSSFLATSVIGVVEVFSTILAMFLIDKLGRKKLMEIGSAAMAVFMLLIGTSFYIKLSNGFVILIFIICFVVSFCISMGPIPWIMIPEIFPNHLRARATGIATIFLWGANWAIGQFTPMLLNGIGGAYTFWIFCGINVICFLVVTTKVPETKNKSLEEIEKFWIPKSKQNAKGSSVGAK</sequence>
<feature type="transmembrane region" description="Helical" evidence="9">
    <location>
        <begin position="351"/>
        <end position="374"/>
    </location>
</feature>
<evidence type="ECO:0000256" key="1">
    <source>
        <dbReference type="ARBA" id="ARBA00004651"/>
    </source>
</evidence>
<feature type="transmembrane region" description="Helical" evidence="9">
    <location>
        <begin position="83"/>
        <end position="102"/>
    </location>
</feature>
<protein>
    <submittedName>
        <fullName evidence="11">Possible sugar-proton symporter</fullName>
    </submittedName>
</protein>
<dbReference type="PANTHER" id="PTHR48020">
    <property type="entry name" value="PROTON MYO-INOSITOL COTRANSPORTER"/>
    <property type="match status" value="1"/>
</dbReference>
<dbReference type="InterPro" id="IPR050814">
    <property type="entry name" value="Myo-inositol_Transporter"/>
</dbReference>
<keyword evidence="6 9" id="KW-1133">Transmembrane helix</keyword>
<dbReference type="PRINTS" id="PR00171">
    <property type="entry name" value="SUGRTRNSPORT"/>
</dbReference>
<evidence type="ECO:0000259" key="10">
    <source>
        <dbReference type="PROSITE" id="PS50850"/>
    </source>
</evidence>
<dbReference type="Gene3D" id="1.20.1250.20">
    <property type="entry name" value="MFS general substrate transporter like domains"/>
    <property type="match status" value="2"/>
</dbReference>
<dbReference type="CDD" id="cd17359">
    <property type="entry name" value="MFS_XylE_like"/>
    <property type="match status" value="1"/>
</dbReference>
<dbReference type="InterPro" id="IPR047984">
    <property type="entry name" value="XylE-like"/>
</dbReference>
<dbReference type="EMBL" id="AE001437">
    <property type="protein sequence ID" value="AAK79307.1"/>
    <property type="molecule type" value="Genomic_DNA"/>
</dbReference>
<dbReference type="AlphaFoldDB" id="Q97JE7"/>
<dbReference type="GO" id="GO:0022857">
    <property type="term" value="F:transmembrane transporter activity"/>
    <property type="evidence" value="ECO:0007669"/>
    <property type="project" value="InterPro"/>
</dbReference>
<feature type="transmembrane region" description="Helical" evidence="9">
    <location>
        <begin position="386"/>
        <end position="403"/>
    </location>
</feature>
<dbReference type="GeneID" id="44997844"/>
<keyword evidence="5 9" id="KW-0812">Transmembrane</keyword>
<evidence type="ECO:0000313" key="12">
    <source>
        <dbReference type="Proteomes" id="UP000000814"/>
    </source>
</evidence>
<dbReference type="InterPro" id="IPR005828">
    <property type="entry name" value="MFS_sugar_transport-like"/>
</dbReference>
<dbReference type="FunFam" id="1.20.1250.20:FF:000134">
    <property type="entry name" value="MFS sugar transporter protein"/>
    <property type="match status" value="1"/>
</dbReference>
<dbReference type="PATRIC" id="fig|272562.8.peg.1544"/>
<keyword evidence="7 9" id="KW-0472">Membrane</keyword>
<dbReference type="eggNOG" id="COG2814">
    <property type="taxonomic scope" value="Bacteria"/>
</dbReference>
<organism evidence="11 12">
    <name type="scientific">Clostridium acetobutylicum (strain ATCC 824 / DSM 792 / JCM 1419 / IAM 19013 / LMG 5710 / NBRC 13948 / NRRL B-527 / VKM B-1787 / 2291 / W)</name>
    <dbReference type="NCBI Taxonomy" id="272562"/>
    <lineage>
        <taxon>Bacteria</taxon>
        <taxon>Bacillati</taxon>
        <taxon>Bacillota</taxon>
        <taxon>Clostridia</taxon>
        <taxon>Eubacteriales</taxon>
        <taxon>Clostridiaceae</taxon>
        <taxon>Clostridium</taxon>
    </lineage>
</organism>
<dbReference type="PIR" id="H97064">
    <property type="entry name" value="H97064"/>
</dbReference>
<dbReference type="GO" id="GO:0005886">
    <property type="term" value="C:plasma membrane"/>
    <property type="evidence" value="ECO:0007669"/>
    <property type="project" value="UniProtKB-SubCell"/>
</dbReference>
<comment type="similarity">
    <text evidence="2 8">Belongs to the major facilitator superfamily. Sugar transporter (TC 2.A.1.1) family.</text>
</comment>
<keyword evidence="12" id="KW-1185">Reference proteome</keyword>
<feature type="transmembrane region" description="Helical" evidence="9">
    <location>
        <begin position="141"/>
        <end position="164"/>
    </location>
</feature>
<accession>Q97JE7</accession>
<evidence type="ECO:0000313" key="11">
    <source>
        <dbReference type="EMBL" id="AAK79307.1"/>
    </source>
</evidence>
<dbReference type="PANTHER" id="PTHR48020:SF12">
    <property type="entry name" value="PROTON MYO-INOSITOL COTRANSPORTER"/>
    <property type="match status" value="1"/>
</dbReference>
<dbReference type="RefSeq" id="WP_010964648.1">
    <property type="nucleotide sequence ID" value="NC_003030.1"/>
</dbReference>
<dbReference type="SUPFAM" id="SSF103473">
    <property type="entry name" value="MFS general substrate transporter"/>
    <property type="match status" value="1"/>
</dbReference>
<feature type="transmembrane region" description="Helical" evidence="9">
    <location>
        <begin position="108"/>
        <end position="129"/>
    </location>
</feature>
<feature type="domain" description="Major facilitator superfamily (MFS) profile" evidence="10">
    <location>
        <begin position="17"/>
        <end position="442"/>
    </location>
</feature>
<dbReference type="NCBIfam" id="TIGR00879">
    <property type="entry name" value="SP"/>
    <property type="match status" value="1"/>
</dbReference>
<evidence type="ECO:0000256" key="2">
    <source>
        <dbReference type="ARBA" id="ARBA00010992"/>
    </source>
</evidence>
<dbReference type="Pfam" id="PF00083">
    <property type="entry name" value="Sugar_tr"/>
    <property type="match status" value="1"/>
</dbReference>